<feature type="domain" description="Type II secretion system protein GspF" evidence="7">
    <location>
        <begin position="166"/>
        <end position="291"/>
    </location>
</feature>
<evidence type="ECO:0000256" key="1">
    <source>
        <dbReference type="ARBA" id="ARBA00004651"/>
    </source>
</evidence>
<evidence type="ECO:0000259" key="7">
    <source>
        <dbReference type="Pfam" id="PF00482"/>
    </source>
</evidence>
<evidence type="ECO:0000256" key="6">
    <source>
        <dbReference type="SAM" id="Phobius"/>
    </source>
</evidence>
<dbReference type="Pfam" id="PF00482">
    <property type="entry name" value="T2SSF"/>
    <property type="match status" value="1"/>
</dbReference>
<evidence type="ECO:0000313" key="9">
    <source>
        <dbReference type="Proteomes" id="UP000256661"/>
    </source>
</evidence>
<gene>
    <name evidence="8" type="ORF">DFJ69_2268</name>
</gene>
<evidence type="ECO:0000256" key="4">
    <source>
        <dbReference type="ARBA" id="ARBA00022989"/>
    </source>
</evidence>
<accession>A0A3D9SM58</accession>
<comment type="caution">
    <text evidence="8">The sequence shown here is derived from an EMBL/GenBank/DDBJ whole genome shotgun (WGS) entry which is preliminary data.</text>
</comment>
<dbReference type="GO" id="GO:0005886">
    <property type="term" value="C:plasma membrane"/>
    <property type="evidence" value="ECO:0007669"/>
    <property type="project" value="UniProtKB-SubCell"/>
</dbReference>
<keyword evidence="5 6" id="KW-0472">Membrane</keyword>
<keyword evidence="2" id="KW-1003">Cell membrane</keyword>
<dbReference type="OrthoDB" id="3362351at2"/>
<comment type="subcellular location">
    <subcellularLocation>
        <location evidence="1">Cell membrane</location>
        <topology evidence="1">Multi-pass membrane protein</topology>
    </subcellularLocation>
</comment>
<dbReference type="PANTHER" id="PTHR35007">
    <property type="entry name" value="INTEGRAL MEMBRANE PROTEIN-RELATED"/>
    <property type="match status" value="1"/>
</dbReference>
<sequence>MPNPLLLAGLSALGSAIFIVVLLVVRDRSEPQGVAGMVAAIEKDYAGRARPGERNGGRLGPPVMLALRLLAERLVPSDSGVRLQRRLDAAGNPAGWTPERVLAYKGLGLVLAGMVFGLVALGDGVGGALLLGLVGAVIGFFLPDVLLYNAALRRRDAIVRELPDVLDLLCVSVESGLGFDAALHRVAHSTGGPLAGELVRALQEVQIGKSREEALSALAARVAVEDLHAFVAALVQAAELGVPIGNVLREQAREMRVRRRQRAEEAAQKVAVKITFPVALCILPALFIVVLGPGILSIMSSSLF</sequence>
<evidence type="ECO:0000313" key="8">
    <source>
        <dbReference type="EMBL" id="REE96817.1"/>
    </source>
</evidence>
<evidence type="ECO:0000256" key="5">
    <source>
        <dbReference type="ARBA" id="ARBA00023136"/>
    </source>
</evidence>
<keyword evidence="4 6" id="KW-1133">Transmembrane helix</keyword>
<name>A0A3D9SM58_9ACTN</name>
<evidence type="ECO:0000256" key="3">
    <source>
        <dbReference type="ARBA" id="ARBA00022692"/>
    </source>
</evidence>
<feature type="transmembrane region" description="Helical" evidence="6">
    <location>
        <begin position="270"/>
        <end position="296"/>
    </location>
</feature>
<evidence type="ECO:0000256" key="2">
    <source>
        <dbReference type="ARBA" id="ARBA00022475"/>
    </source>
</evidence>
<feature type="transmembrane region" description="Helical" evidence="6">
    <location>
        <begin position="6"/>
        <end position="25"/>
    </location>
</feature>
<protein>
    <submittedName>
        <fullName evidence="8">Tight adherence protein C</fullName>
    </submittedName>
</protein>
<reference evidence="8 9" key="1">
    <citation type="submission" date="2018-08" db="EMBL/GenBank/DDBJ databases">
        <title>Sequencing the genomes of 1000 actinobacteria strains.</title>
        <authorList>
            <person name="Klenk H.-P."/>
        </authorList>
    </citation>
    <scope>NUCLEOTIDE SEQUENCE [LARGE SCALE GENOMIC DNA]</scope>
    <source>
        <strain evidence="8 9">DSM 43927</strain>
    </source>
</reference>
<feature type="transmembrane region" description="Helical" evidence="6">
    <location>
        <begin position="102"/>
        <end position="122"/>
    </location>
</feature>
<dbReference type="Proteomes" id="UP000256661">
    <property type="component" value="Unassembled WGS sequence"/>
</dbReference>
<dbReference type="PANTHER" id="PTHR35007:SF2">
    <property type="entry name" value="PILUS ASSEMBLE PROTEIN"/>
    <property type="match status" value="1"/>
</dbReference>
<dbReference type="RefSeq" id="WP_116022406.1">
    <property type="nucleotide sequence ID" value="NZ_QTTT01000001.1"/>
</dbReference>
<proteinExistence type="predicted"/>
<keyword evidence="9" id="KW-1185">Reference proteome</keyword>
<organism evidence="8 9">
    <name type="scientific">Thermomonospora umbrina</name>
    <dbReference type="NCBI Taxonomy" id="111806"/>
    <lineage>
        <taxon>Bacteria</taxon>
        <taxon>Bacillati</taxon>
        <taxon>Actinomycetota</taxon>
        <taxon>Actinomycetes</taxon>
        <taxon>Streptosporangiales</taxon>
        <taxon>Thermomonosporaceae</taxon>
        <taxon>Thermomonospora</taxon>
    </lineage>
</organism>
<keyword evidence="3 6" id="KW-0812">Transmembrane</keyword>
<dbReference type="EMBL" id="QTTT01000001">
    <property type="protein sequence ID" value="REE96817.1"/>
    <property type="molecule type" value="Genomic_DNA"/>
</dbReference>
<feature type="transmembrane region" description="Helical" evidence="6">
    <location>
        <begin position="128"/>
        <end position="150"/>
    </location>
</feature>
<dbReference type="InterPro" id="IPR018076">
    <property type="entry name" value="T2SS_GspF_dom"/>
</dbReference>
<dbReference type="AlphaFoldDB" id="A0A3D9SM58"/>